<evidence type="ECO:0000256" key="10">
    <source>
        <dbReference type="SAM" id="MobiDB-lite"/>
    </source>
</evidence>
<dbReference type="Gramene" id="Pp3c22_9250V3.1">
    <property type="protein sequence ID" value="Pp3c22_9250V3.1"/>
    <property type="gene ID" value="Pp3c22_9250"/>
</dbReference>
<evidence type="ECO:0000313" key="13">
    <source>
        <dbReference type="EnsemblPlants" id="Pp3c22_9250V3.1"/>
    </source>
</evidence>
<dbReference type="KEGG" id="ppp:112275237"/>
<keyword evidence="7" id="KW-0804">Transcription</keyword>
<keyword evidence="4" id="KW-0805">Transcription regulation</keyword>
<dbReference type="Pfam" id="PF00447">
    <property type="entry name" value="HSF_DNA-bind"/>
    <property type="match status" value="1"/>
</dbReference>
<evidence type="ECO:0000256" key="6">
    <source>
        <dbReference type="ARBA" id="ARBA00023125"/>
    </source>
</evidence>
<feature type="compositionally biased region" description="Low complexity" evidence="10">
    <location>
        <begin position="304"/>
        <end position="317"/>
    </location>
</feature>
<dbReference type="FunFam" id="1.10.10.10:FF:000037">
    <property type="entry name" value="Heat stress transcription factor B-4"/>
    <property type="match status" value="1"/>
</dbReference>
<keyword evidence="6" id="KW-0238">DNA-binding</keyword>
<dbReference type="InterPro" id="IPR000232">
    <property type="entry name" value="HSF_DNA-bd"/>
</dbReference>
<feature type="compositionally biased region" description="Polar residues" evidence="10">
    <location>
        <begin position="286"/>
        <end position="297"/>
    </location>
</feature>
<evidence type="ECO:0000256" key="1">
    <source>
        <dbReference type="ARBA" id="ARBA00004123"/>
    </source>
</evidence>
<evidence type="ECO:0000256" key="3">
    <source>
        <dbReference type="ARBA" id="ARBA00022553"/>
    </source>
</evidence>
<dbReference type="PRINTS" id="PR00056">
    <property type="entry name" value="HSFDOMAIN"/>
</dbReference>
<evidence type="ECO:0000256" key="8">
    <source>
        <dbReference type="ARBA" id="ARBA00023242"/>
    </source>
</evidence>
<evidence type="ECO:0000313" key="14">
    <source>
        <dbReference type="Proteomes" id="UP000006727"/>
    </source>
</evidence>
<dbReference type="RefSeq" id="XP_024361198.1">
    <property type="nucleotide sequence ID" value="XM_024505430.2"/>
</dbReference>
<dbReference type="OrthoDB" id="60033at2759"/>
<dbReference type="Proteomes" id="UP000006727">
    <property type="component" value="Chromosome 22"/>
</dbReference>
<feature type="region of interest" description="Disordered" evidence="10">
    <location>
        <begin position="336"/>
        <end position="368"/>
    </location>
</feature>
<comment type="similarity">
    <text evidence="9">Belongs to the HSF family.</text>
</comment>
<evidence type="ECO:0000259" key="11">
    <source>
        <dbReference type="PROSITE" id="PS00434"/>
    </source>
</evidence>
<sequence length="404" mass="45296">MSLSFDNSETGCMLLFDCHRSIPAPFLTKTYHLVNDPSTNEIVSWGETNTTFVVWRPPEFARDLLPKYFKHNNFSSFVRQLNTYGFRKIVPERWEFASDFFRRGERHLLCEIHRRKALQPVSVTGSVQQSRSLSPTSIEDQAWSSITSAMPSPLQIIVPTHQNVTTIGVSDEMEKLRKDNNMLLSEVSRLSRLYEEAMAIIQHQNFKGSSPDLITYSRIGASGQSIDRTASAPLPGEPAIHQQFVGPVVRMEGFRELSSVHTRTTNFDPYRSPLLPTSAIQEKPSNESIISGDSKPTSLCVKPTEAASSSNTSNETTPEGTRVTVKLFGVPLHGQAGDPGSFNHEASEVGMKRHQPESWDTVYNPGSPRKYLRLETTPESRPSTPQQQVPWLQISATRDEGVYI</sequence>
<reference evidence="13" key="3">
    <citation type="submission" date="2020-12" db="UniProtKB">
        <authorList>
            <consortium name="EnsemblPlants"/>
        </authorList>
    </citation>
    <scope>IDENTIFICATION</scope>
</reference>
<reference evidence="12 14" key="2">
    <citation type="journal article" date="2018" name="Plant J.">
        <title>The Physcomitrella patens chromosome-scale assembly reveals moss genome structure and evolution.</title>
        <authorList>
            <person name="Lang D."/>
            <person name="Ullrich K.K."/>
            <person name="Murat F."/>
            <person name="Fuchs J."/>
            <person name="Jenkins J."/>
            <person name="Haas F.B."/>
            <person name="Piednoel M."/>
            <person name="Gundlach H."/>
            <person name="Van Bel M."/>
            <person name="Meyberg R."/>
            <person name="Vives C."/>
            <person name="Morata J."/>
            <person name="Symeonidi A."/>
            <person name="Hiss M."/>
            <person name="Muchero W."/>
            <person name="Kamisugi Y."/>
            <person name="Saleh O."/>
            <person name="Blanc G."/>
            <person name="Decker E.L."/>
            <person name="van Gessel N."/>
            <person name="Grimwood J."/>
            <person name="Hayes R.D."/>
            <person name="Graham S.W."/>
            <person name="Gunter L.E."/>
            <person name="McDaniel S.F."/>
            <person name="Hoernstein S.N.W."/>
            <person name="Larsson A."/>
            <person name="Li F.W."/>
            <person name="Perroud P.F."/>
            <person name="Phillips J."/>
            <person name="Ranjan P."/>
            <person name="Rokshar D.S."/>
            <person name="Rothfels C.J."/>
            <person name="Schneider L."/>
            <person name="Shu S."/>
            <person name="Stevenson D.W."/>
            <person name="Thummler F."/>
            <person name="Tillich M."/>
            <person name="Villarreal Aguilar J.C."/>
            <person name="Widiez T."/>
            <person name="Wong G.K."/>
            <person name="Wymore A."/>
            <person name="Zhang Y."/>
            <person name="Zimmer A.D."/>
            <person name="Quatrano R.S."/>
            <person name="Mayer K.F.X."/>
            <person name="Goodstein D."/>
            <person name="Casacuberta J.M."/>
            <person name="Vandepoele K."/>
            <person name="Reski R."/>
            <person name="Cuming A.C."/>
            <person name="Tuskan G.A."/>
            <person name="Maumus F."/>
            <person name="Salse J."/>
            <person name="Schmutz J."/>
            <person name="Rensing S.A."/>
        </authorList>
    </citation>
    <scope>NUCLEOTIDE SEQUENCE [LARGE SCALE GENOMIC DNA]</scope>
    <source>
        <strain evidence="13 14">cv. Gransden 2004</strain>
    </source>
</reference>
<dbReference type="SMART" id="SM00415">
    <property type="entry name" value="HSF"/>
    <property type="match status" value="1"/>
</dbReference>
<keyword evidence="8" id="KW-0539">Nucleus</keyword>
<dbReference type="Gramene" id="Pp3c22_9250V3.2">
    <property type="protein sequence ID" value="Pp3c22_9250V3.2"/>
    <property type="gene ID" value="Pp3c22_9250"/>
</dbReference>
<organism evidence="12">
    <name type="scientific">Physcomitrium patens</name>
    <name type="common">Spreading-leaved earth moss</name>
    <name type="synonym">Physcomitrella patens</name>
    <dbReference type="NCBI Taxonomy" id="3218"/>
    <lineage>
        <taxon>Eukaryota</taxon>
        <taxon>Viridiplantae</taxon>
        <taxon>Streptophyta</taxon>
        <taxon>Embryophyta</taxon>
        <taxon>Bryophyta</taxon>
        <taxon>Bryophytina</taxon>
        <taxon>Bryopsida</taxon>
        <taxon>Funariidae</taxon>
        <taxon>Funariales</taxon>
        <taxon>Funariaceae</taxon>
        <taxon>Physcomitrium</taxon>
    </lineage>
</organism>
<evidence type="ECO:0000256" key="7">
    <source>
        <dbReference type="ARBA" id="ARBA00023163"/>
    </source>
</evidence>
<evidence type="ECO:0000256" key="4">
    <source>
        <dbReference type="ARBA" id="ARBA00023015"/>
    </source>
</evidence>
<evidence type="ECO:0000256" key="5">
    <source>
        <dbReference type="ARBA" id="ARBA00023016"/>
    </source>
</evidence>
<evidence type="ECO:0000256" key="2">
    <source>
        <dbReference type="ARBA" id="ARBA00011233"/>
    </source>
</evidence>
<accession>A0A2K1IMW0</accession>
<keyword evidence="14" id="KW-1185">Reference proteome</keyword>
<dbReference type="SUPFAM" id="SSF46785">
    <property type="entry name" value="Winged helix' DNA-binding domain"/>
    <property type="match status" value="1"/>
</dbReference>
<dbReference type="InterPro" id="IPR036390">
    <property type="entry name" value="WH_DNA-bd_sf"/>
</dbReference>
<dbReference type="GO" id="GO:0005634">
    <property type="term" value="C:nucleus"/>
    <property type="evidence" value="ECO:0000318"/>
    <property type="project" value="GO_Central"/>
</dbReference>
<comment type="subcellular location">
    <subcellularLocation>
        <location evidence="1">Nucleus</location>
    </subcellularLocation>
</comment>
<dbReference type="EnsemblPlants" id="Pp3c22_9250V3.1">
    <property type="protein sequence ID" value="Pp3c22_9250V3.1"/>
    <property type="gene ID" value="Pp3c22_9250"/>
</dbReference>
<dbReference type="GO" id="GO:0043565">
    <property type="term" value="F:sequence-specific DNA binding"/>
    <property type="evidence" value="ECO:0007669"/>
    <property type="project" value="InterPro"/>
</dbReference>
<dbReference type="EMBL" id="ABEU02000022">
    <property type="protein sequence ID" value="PNR30615.1"/>
    <property type="molecule type" value="Genomic_DNA"/>
</dbReference>
<evidence type="ECO:0000256" key="9">
    <source>
        <dbReference type="RuleBase" id="RU004020"/>
    </source>
</evidence>
<name>A0A2K1IMW0_PHYPA</name>
<gene>
    <name evidence="13" type="primary">LOC112275237</name>
    <name evidence="12" type="ORF">PHYPA_026931</name>
</gene>
<dbReference type="AlphaFoldDB" id="A0A2K1IMW0"/>
<dbReference type="GO" id="GO:0003700">
    <property type="term" value="F:DNA-binding transcription factor activity"/>
    <property type="evidence" value="ECO:0000318"/>
    <property type="project" value="GO_Central"/>
</dbReference>
<comment type="subunit">
    <text evidence="2">Homotrimer.</text>
</comment>
<feature type="compositionally biased region" description="Basic and acidic residues" evidence="10">
    <location>
        <begin position="345"/>
        <end position="357"/>
    </location>
</feature>
<keyword evidence="3" id="KW-0597">Phosphoprotein</keyword>
<dbReference type="InterPro" id="IPR036388">
    <property type="entry name" value="WH-like_DNA-bd_sf"/>
</dbReference>
<proteinExistence type="inferred from homology"/>
<dbReference type="GeneID" id="112275237"/>
<dbReference type="EnsemblPlants" id="Pp3c22_9250V3.2">
    <property type="protein sequence ID" value="Pp3c22_9250V3.2"/>
    <property type="gene ID" value="Pp3c22_9250"/>
</dbReference>
<dbReference type="PANTHER" id="PTHR10015:SF304">
    <property type="entry name" value="HEAT STRESS TRANSCRIPTION FACTOR B-4B"/>
    <property type="match status" value="1"/>
</dbReference>
<dbReference type="FunCoup" id="A0A2K1IMW0">
    <property type="interactions" value="79"/>
</dbReference>
<dbReference type="STRING" id="3218.A0A2K1IMW0"/>
<dbReference type="Gene3D" id="1.10.10.10">
    <property type="entry name" value="Winged helix-like DNA-binding domain superfamily/Winged helix DNA-binding domain"/>
    <property type="match status" value="1"/>
</dbReference>
<dbReference type="PANTHER" id="PTHR10015">
    <property type="entry name" value="HEAT SHOCK TRANSCRIPTION FACTOR"/>
    <property type="match status" value="1"/>
</dbReference>
<reference evidence="12 14" key="1">
    <citation type="journal article" date="2008" name="Science">
        <title>The Physcomitrella genome reveals evolutionary insights into the conquest of land by plants.</title>
        <authorList>
            <person name="Rensing S."/>
            <person name="Lang D."/>
            <person name="Zimmer A."/>
            <person name="Terry A."/>
            <person name="Salamov A."/>
            <person name="Shapiro H."/>
            <person name="Nishiyama T."/>
            <person name="Perroud P.-F."/>
            <person name="Lindquist E."/>
            <person name="Kamisugi Y."/>
            <person name="Tanahashi T."/>
            <person name="Sakakibara K."/>
            <person name="Fujita T."/>
            <person name="Oishi K."/>
            <person name="Shin-I T."/>
            <person name="Kuroki Y."/>
            <person name="Toyoda A."/>
            <person name="Suzuki Y."/>
            <person name="Hashimoto A."/>
            <person name="Yamaguchi K."/>
            <person name="Sugano A."/>
            <person name="Kohara Y."/>
            <person name="Fujiyama A."/>
            <person name="Anterola A."/>
            <person name="Aoki S."/>
            <person name="Ashton N."/>
            <person name="Barbazuk W.B."/>
            <person name="Barker E."/>
            <person name="Bennetzen J."/>
            <person name="Bezanilla M."/>
            <person name="Blankenship R."/>
            <person name="Cho S.H."/>
            <person name="Dutcher S."/>
            <person name="Estelle M."/>
            <person name="Fawcett J.A."/>
            <person name="Gundlach H."/>
            <person name="Hanada K."/>
            <person name="Heyl A."/>
            <person name="Hicks K.A."/>
            <person name="Hugh J."/>
            <person name="Lohr M."/>
            <person name="Mayer K."/>
            <person name="Melkozernov A."/>
            <person name="Murata T."/>
            <person name="Nelson D."/>
            <person name="Pils B."/>
            <person name="Prigge M."/>
            <person name="Reiss B."/>
            <person name="Renner T."/>
            <person name="Rombauts S."/>
            <person name="Rushton P."/>
            <person name="Sanderfoot A."/>
            <person name="Schween G."/>
            <person name="Shiu S.-H."/>
            <person name="Stueber K."/>
            <person name="Theodoulou F.L."/>
            <person name="Tu H."/>
            <person name="Van de Peer Y."/>
            <person name="Verrier P.J."/>
            <person name="Waters E."/>
            <person name="Wood A."/>
            <person name="Yang L."/>
            <person name="Cove D."/>
            <person name="Cuming A."/>
            <person name="Hasebe M."/>
            <person name="Lucas S."/>
            <person name="Mishler D.B."/>
            <person name="Reski R."/>
            <person name="Grigoriev I."/>
            <person name="Quatrano R.S."/>
            <person name="Boore J.L."/>
        </authorList>
    </citation>
    <scope>NUCLEOTIDE SEQUENCE [LARGE SCALE GENOMIC DNA]</scope>
    <source>
        <strain evidence="13 14">cv. Gransden 2004</strain>
    </source>
</reference>
<feature type="domain" description="HSF-type DNA-binding" evidence="11">
    <location>
        <begin position="65"/>
        <end position="89"/>
    </location>
</feature>
<dbReference type="PaxDb" id="3218-PP1S12_41V6.1"/>
<evidence type="ECO:0000313" key="12">
    <source>
        <dbReference type="EMBL" id="PNR30615.1"/>
    </source>
</evidence>
<feature type="region of interest" description="Disordered" evidence="10">
    <location>
        <begin position="282"/>
        <end position="320"/>
    </location>
</feature>
<protein>
    <recommendedName>
        <fullName evidence="11">HSF-type DNA-binding domain-containing protein</fullName>
    </recommendedName>
</protein>
<dbReference type="PROSITE" id="PS00434">
    <property type="entry name" value="HSF_DOMAIN"/>
    <property type="match status" value="1"/>
</dbReference>
<keyword evidence="5" id="KW-0346">Stress response</keyword>